<keyword evidence="8" id="KW-1185">Reference proteome</keyword>
<dbReference type="NCBIfam" id="NF033527">
    <property type="entry name" value="transpos_Tn3"/>
    <property type="match status" value="1"/>
</dbReference>
<dbReference type="InterPro" id="IPR047653">
    <property type="entry name" value="Tn3-like_transpos"/>
</dbReference>
<proteinExistence type="inferred from homology"/>
<evidence type="ECO:0000256" key="1">
    <source>
        <dbReference type="ARBA" id="ARBA00009402"/>
    </source>
</evidence>
<evidence type="ECO:0000256" key="4">
    <source>
        <dbReference type="ARBA" id="ARBA00023172"/>
    </source>
</evidence>
<sequence length="977" mass="110992">MSRYDLRFVGATSLPSRLSDFELDQYFRLSRTDITALNNNFRTTHRAGAAIFLLFLRNASRSLDLSVPVPRALLRHVGIALGLSTPTLASLRAMYQRPQTLYAHQAWAKSYLGLGDIDQSASSTLEEYLNAHAEEVTSVDELVTSAELWLHQHRYLIPSERAVRDLAFRCYSAAEQAIYRVITTVIHRDTLDRCREAVFKVREGNAYTVLDWLKTPPKGHGPTTLDETLDKISFLKELNVHAWALDHVPLEKQRGYSQHIQHRRPAKSRQIRSIAATIELVFFLRITLFELTDSAMYQSTRRVAGFVRNAYQKAQSAKATTAIAYRDRCLSIRDILQQQNRSAEERLADIATLLSDIGDSPSRSHAAEMRSMLVNDAGRVRTLLKALHSVDFEGVKSDPNLQNLATLRDFYDCRQTELPEDQIVPVKSTWRPLVEATDRKRALQALEVATIMELGKGLRRGSISIPHSLSYRERDRLLIDPVEWGQERARHLAMLNLPEHPHEFLASLLNTIKAGLAAVSEAMQDEMLHIDDAGLLHLQRLEALPEEPEPRKMIGLMFRQIGDVQLPELMLEVDAHTNFSEILLGRRAYTEQELIALYAALIAHGTEIDAKGVASMTPQLDPVEVNMAMRTLETQGRLRSANDRIVDFQMRHEIAKHWGSGESASSDMMSLDASRHLWNARVDPRRRTHAVGIYTHVHDRHGIIYDQPIVLNERQAGAAIEGVVNYNDSSDRVRLQLLSVDTHGYTNVAMAISKLLGFDLCPRLRNLSERKLYLPRRMEGPTDLKRALANEVSLTAIRKGWDQLLRLVASIRSGRVSATVALQRFGSAAQGDPVHRAADHLGKLLRTLYLCDYMTNVEFRREIHTILNRGESVHQLQRAVYYGRVPPERGRRTNEMIAISGSHVLLTNLVIAWNTHKMQETVDRWQRAKQPVEETWLRRIGPAHFSHINFRGTFKFSVGRYADALLQPRTTPLRDRA</sequence>
<keyword evidence="2" id="KW-0815">Transposition</keyword>
<dbReference type="RefSeq" id="WP_326510452.1">
    <property type="nucleotide sequence ID" value="NZ_JAWIIV010000090.1"/>
</dbReference>
<reference evidence="7 8" key="1">
    <citation type="submission" date="2023-10" db="EMBL/GenBank/DDBJ databases">
        <title>Noviherbaspirillum sp. CPCC 100848 genome assembly.</title>
        <authorList>
            <person name="Li X.Y."/>
            <person name="Fang X.M."/>
        </authorList>
    </citation>
    <scope>NUCLEOTIDE SEQUENCE [LARGE SCALE GENOMIC DNA]</scope>
    <source>
        <strain evidence="7 8">CPCC 100848</strain>
    </source>
</reference>
<comment type="caution">
    <text evidence="7">The sequence shown here is derived from an EMBL/GenBank/DDBJ whole genome shotgun (WGS) entry which is preliminary data.</text>
</comment>
<evidence type="ECO:0000256" key="3">
    <source>
        <dbReference type="ARBA" id="ARBA00023125"/>
    </source>
</evidence>
<dbReference type="InterPro" id="IPR002513">
    <property type="entry name" value="Tn3_Tnp_DDE_dom"/>
</dbReference>
<evidence type="ECO:0000256" key="2">
    <source>
        <dbReference type="ARBA" id="ARBA00022578"/>
    </source>
</evidence>
<keyword evidence="3" id="KW-0238">DNA-binding</keyword>
<evidence type="ECO:0000313" key="8">
    <source>
        <dbReference type="Proteomes" id="UP001352263"/>
    </source>
</evidence>
<dbReference type="Pfam" id="PF01526">
    <property type="entry name" value="DDE_Tnp_Tn3"/>
    <property type="match status" value="1"/>
</dbReference>
<accession>A0ABU6JK67</accession>
<evidence type="ECO:0000259" key="6">
    <source>
        <dbReference type="Pfam" id="PF13700"/>
    </source>
</evidence>
<organism evidence="7 8">
    <name type="scientific">Noviherbaspirillum album</name>
    <dbReference type="NCBI Taxonomy" id="3080276"/>
    <lineage>
        <taxon>Bacteria</taxon>
        <taxon>Pseudomonadati</taxon>
        <taxon>Pseudomonadota</taxon>
        <taxon>Betaproteobacteria</taxon>
        <taxon>Burkholderiales</taxon>
        <taxon>Oxalobacteraceae</taxon>
        <taxon>Noviherbaspirillum</taxon>
    </lineage>
</organism>
<protein>
    <submittedName>
        <fullName evidence="7">Tn3 family transposase</fullName>
    </submittedName>
</protein>
<dbReference type="Proteomes" id="UP001352263">
    <property type="component" value="Unassembled WGS sequence"/>
</dbReference>
<feature type="domain" description="Tn3 transposase DDE" evidence="5">
    <location>
        <begin position="568"/>
        <end position="954"/>
    </location>
</feature>
<keyword evidence="4" id="KW-0233">DNA recombination</keyword>
<comment type="similarity">
    <text evidence="1">Belongs to the transposase 7 family.</text>
</comment>
<name>A0ABU6JK67_9BURK</name>
<dbReference type="InterPro" id="IPR025296">
    <property type="entry name" value="DUF4158"/>
</dbReference>
<gene>
    <name evidence="7" type="ORF">RY831_32650</name>
</gene>
<evidence type="ECO:0000259" key="5">
    <source>
        <dbReference type="Pfam" id="PF01526"/>
    </source>
</evidence>
<dbReference type="EMBL" id="JAWIIV010000090">
    <property type="protein sequence ID" value="MEC4723858.1"/>
    <property type="molecule type" value="Genomic_DNA"/>
</dbReference>
<evidence type="ECO:0000313" key="7">
    <source>
        <dbReference type="EMBL" id="MEC4723858.1"/>
    </source>
</evidence>
<feature type="domain" description="DUF4158" evidence="6">
    <location>
        <begin position="13"/>
        <end position="167"/>
    </location>
</feature>
<dbReference type="Pfam" id="PF13700">
    <property type="entry name" value="DUF4158"/>
    <property type="match status" value="1"/>
</dbReference>